<keyword evidence="9" id="KW-1185">Reference proteome</keyword>
<dbReference type="PANTHER" id="PTHR24304">
    <property type="entry name" value="CYTOCHROME P450 FAMILY 7"/>
    <property type="match status" value="1"/>
</dbReference>
<evidence type="ECO:0000313" key="9">
    <source>
        <dbReference type="Proteomes" id="UP000696280"/>
    </source>
</evidence>
<dbReference type="EMBL" id="CAJVRL010000103">
    <property type="protein sequence ID" value="CAG8960722.1"/>
    <property type="molecule type" value="Genomic_DNA"/>
</dbReference>
<dbReference type="InterPro" id="IPR036396">
    <property type="entry name" value="Cyt_P450_sf"/>
</dbReference>
<evidence type="ECO:0000256" key="7">
    <source>
        <dbReference type="SAM" id="Phobius"/>
    </source>
</evidence>
<dbReference type="InterPro" id="IPR050529">
    <property type="entry name" value="CYP450_sterol_14alpha_dmase"/>
</dbReference>
<name>A0A9N9LAV7_9HELO</name>
<feature type="non-terminal residue" evidence="8">
    <location>
        <position position="1"/>
    </location>
</feature>
<organism evidence="8 9">
    <name type="scientific">Hymenoscyphus fraxineus</name>
    <dbReference type="NCBI Taxonomy" id="746836"/>
    <lineage>
        <taxon>Eukaryota</taxon>
        <taxon>Fungi</taxon>
        <taxon>Dikarya</taxon>
        <taxon>Ascomycota</taxon>
        <taxon>Pezizomycotina</taxon>
        <taxon>Leotiomycetes</taxon>
        <taxon>Helotiales</taxon>
        <taxon>Helotiaceae</taxon>
        <taxon>Hymenoscyphus</taxon>
    </lineage>
</organism>
<dbReference type="Proteomes" id="UP000696280">
    <property type="component" value="Unassembled WGS sequence"/>
</dbReference>
<dbReference type="InterPro" id="IPR001128">
    <property type="entry name" value="Cyt_P450"/>
</dbReference>
<evidence type="ECO:0008006" key="10">
    <source>
        <dbReference type="Google" id="ProtNLM"/>
    </source>
</evidence>
<sequence length="495" mass="56081">PLLPKFSATTLIAGVAVFCFGIYAVAVAGRYQFSAKSPKRTKEGYPIIGAIRFFTARWDFFRHARQQAPTGNFSFFLGKHPVVGLTGDKSRILFFESRELGFAEGHVLLYTKNDEKAVVNEKDFTTYFSRRITRMLRNENFNKGLPKLMEDVQISMKKLCDDPSGITDPFESVYRIVYQLTIRMVGSDDIANDPELCEKTLQLYHTIENSSTAIAIMYPWFPSPAKIKRTIAAGRLYMLIQNIVNERKKSGHRGEDPLQYLMDEGDDVKRIIEFVIGALYAGLLNSGINVAWVLLYLSKDPYWMSKVREEVQTVAAKYCPDTDAPLSQQLTFVPVEAWESEFPSLDLCLKDSIRLQLLGAVFRKNTSGREIPTGVGDEVIPPGAYVTYHTADVNLDPTIYPDPLKWDPARYLPDRAEDKKRPYAYIGWGVARHPCLGMRFAKLEQNLITAFFIANFDYELTDKDGNPLATIPSVDYNGTSATKPKPSIYLKYQVR</sequence>
<evidence type="ECO:0000256" key="5">
    <source>
        <dbReference type="ARBA" id="ARBA00023004"/>
    </source>
</evidence>
<keyword evidence="7" id="KW-1133">Transmembrane helix</keyword>
<comment type="cofactor">
    <cofactor evidence="1 6">
        <name>heme</name>
        <dbReference type="ChEBI" id="CHEBI:30413"/>
    </cofactor>
</comment>
<proteinExistence type="inferred from homology"/>
<keyword evidence="7" id="KW-0472">Membrane</keyword>
<dbReference type="AlphaFoldDB" id="A0A9N9LAV7"/>
<dbReference type="GO" id="GO:0016705">
    <property type="term" value="F:oxidoreductase activity, acting on paired donors, with incorporation or reduction of molecular oxygen"/>
    <property type="evidence" value="ECO:0007669"/>
    <property type="project" value="InterPro"/>
</dbReference>
<keyword evidence="5 6" id="KW-0408">Iron</keyword>
<evidence type="ECO:0000256" key="2">
    <source>
        <dbReference type="ARBA" id="ARBA00010617"/>
    </source>
</evidence>
<dbReference type="GO" id="GO:0005506">
    <property type="term" value="F:iron ion binding"/>
    <property type="evidence" value="ECO:0007669"/>
    <property type="project" value="InterPro"/>
</dbReference>
<feature type="transmembrane region" description="Helical" evidence="7">
    <location>
        <begin position="271"/>
        <end position="297"/>
    </location>
</feature>
<dbReference type="Gene3D" id="1.10.630.10">
    <property type="entry name" value="Cytochrome P450"/>
    <property type="match status" value="1"/>
</dbReference>
<comment type="similarity">
    <text evidence="2">Belongs to the cytochrome P450 family.</text>
</comment>
<keyword evidence="3 6" id="KW-0349">Heme</keyword>
<evidence type="ECO:0000313" key="8">
    <source>
        <dbReference type="EMBL" id="CAG8960722.1"/>
    </source>
</evidence>
<dbReference type="PRINTS" id="PR00465">
    <property type="entry name" value="EP450IV"/>
</dbReference>
<reference evidence="8" key="1">
    <citation type="submission" date="2021-07" db="EMBL/GenBank/DDBJ databases">
        <authorList>
            <person name="Durling M."/>
        </authorList>
    </citation>
    <scope>NUCLEOTIDE SEQUENCE</scope>
</reference>
<dbReference type="SUPFAM" id="SSF48264">
    <property type="entry name" value="Cytochrome P450"/>
    <property type="match status" value="1"/>
</dbReference>
<dbReference type="Pfam" id="PF00067">
    <property type="entry name" value="p450"/>
    <property type="match status" value="1"/>
</dbReference>
<protein>
    <recommendedName>
        <fullName evidence="10">Cytochrome P450 6A1</fullName>
    </recommendedName>
</protein>
<dbReference type="GO" id="GO:0004497">
    <property type="term" value="F:monooxygenase activity"/>
    <property type="evidence" value="ECO:0007669"/>
    <property type="project" value="InterPro"/>
</dbReference>
<keyword evidence="7" id="KW-0812">Transmembrane</keyword>
<feature type="binding site" description="axial binding residue" evidence="6">
    <location>
        <position position="435"/>
    </location>
    <ligand>
        <name>heme</name>
        <dbReference type="ChEBI" id="CHEBI:30413"/>
    </ligand>
    <ligandPart>
        <name>Fe</name>
        <dbReference type="ChEBI" id="CHEBI:18248"/>
    </ligandPart>
</feature>
<evidence type="ECO:0000256" key="3">
    <source>
        <dbReference type="ARBA" id="ARBA00022617"/>
    </source>
</evidence>
<gene>
    <name evidence="8" type="ORF">HYFRA_00002258</name>
</gene>
<dbReference type="InterPro" id="IPR002403">
    <property type="entry name" value="Cyt_P450_E_grp-IV"/>
</dbReference>
<feature type="transmembrane region" description="Helical" evidence="7">
    <location>
        <begin position="6"/>
        <end position="29"/>
    </location>
</feature>
<dbReference type="GO" id="GO:0020037">
    <property type="term" value="F:heme binding"/>
    <property type="evidence" value="ECO:0007669"/>
    <property type="project" value="InterPro"/>
</dbReference>
<accession>A0A9N9LAV7</accession>
<dbReference type="OrthoDB" id="1055148at2759"/>
<keyword evidence="4 6" id="KW-0479">Metal-binding</keyword>
<dbReference type="CDD" id="cd00302">
    <property type="entry name" value="cytochrome_P450"/>
    <property type="match status" value="1"/>
</dbReference>
<evidence type="ECO:0000256" key="6">
    <source>
        <dbReference type="PIRSR" id="PIRSR602403-1"/>
    </source>
</evidence>
<evidence type="ECO:0000256" key="1">
    <source>
        <dbReference type="ARBA" id="ARBA00001971"/>
    </source>
</evidence>
<comment type="caution">
    <text evidence="8">The sequence shown here is derived from an EMBL/GenBank/DDBJ whole genome shotgun (WGS) entry which is preliminary data.</text>
</comment>
<evidence type="ECO:0000256" key="4">
    <source>
        <dbReference type="ARBA" id="ARBA00022723"/>
    </source>
</evidence>
<dbReference type="PANTHER" id="PTHR24304:SF2">
    <property type="entry name" value="24-HYDROXYCHOLESTEROL 7-ALPHA-HYDROXYLASE"/>
    <property type="match status" value="1"/>
</dbReference>